<protein>
    <submittedName>
        <fullName evidence="2">Uncharacterized protein</fullName>
    </submittedName>
</protein>
<dbReference type="Gramene" id="A02p18500.2_BraZ1">
    <property type="protein sequence ID" value="A02p18500.2_BraZ1.CDS.1"/>
    <property type="gene ID" value="A02g18500.2_BraZ1"/>
</dbReference>
<dbReference type="AlphaFoldDB" id="A0A3P6AE04"/>
<dbReference type="Proteomes" id="UP000694005">
    <property type="component" value="Chromosome A02"/>
</dbReference>
<organism evidence="3">
    <name type="scientific">Brassica campestris</name>
    <name type="common">Field mustard</name>
    <dbReference type="NCBI Taxonomy" id="3711"/>
    <lineage>
        <taxon>Eukaryota</taxon>
        <taxon>Viridiplantae</taxon>
        <taxon>Streptophyta</taxon>
        <taxon>Embryophyta</taxon>
        <taxon>Tracheophyta</taxon>
        <taxon>Spermatophyta</taxon>
        <taxon>Magnoliopsida</taxon>
        <taxon>eudicotyledons</taxon>
        <taxon>Gunneridae</taxon>
        <taxon>Pentapetalae</taxon>
        <taxon>rosids</taxon>
        <taxon>malvids</taxon>
        <taxon>Brassicales</taxon>
        <taxon>Brassicaceae</taxon>
        <taxon>Brassiceae</taxon>
        <taxon>Brassica</taxon>
    </lineage>
</organism>
<evidence type="ECO:0000313" key="3">
    <source>
        <dbReference type="EMBL" id="VDC87619.1"/>
    </source>
</evidence>
<feature type="compositionally biased region" description="Basic and acidic residues" evidence="1">
    <location>
        <begin position="31"/>
        <end position="42"/>
    </location>
</feature>
<dbReference type="EMBL" id="LS974618">
    <property type="protein sequence ID" value="CAG7892898.1"/>
    <property type="molecule type" value="Genomic_DNA"/>
</dbReference>
<dbReference type="EMBL" id="LR031573">
    <property type="protein sequence ID" value="VDC87619.1"/>
    <property type="molecule type" value="Genomic_DNA"/>
</dbReference>
<evidence type="ECO:0000256" key="1">
    <source>
        <dbReference type="SAM" id="MobiDB-lite"/>
    </source>
</evidence>
<feature type="region of interest" description="Disordered" evidence="1">
    <location>
        <begin position="1"/>
        <end position="42"/>
    </location>
</feature>
<reference evidence="3" key="1">
    <citation type="submission" date="2018-11" db="EMBL/GenBank/DDBJ databases">
        <authorList>
            <consortium name="Genoscope - CEA"/>
            <person name="William W."/>
        </authorList>
    </citation>
    <scope>NUCLEOTIDE SEQUENCE</scope>
</reference>
<proteinExistence type="predicted"/>
<accession>A0A3P6AE04</accession>
<sequence>MTVQETQPRQDTEESLLAKGGAKTRIWTGEAKPKDEYFSSWD</sequence>
<gene>
    <name evidence="3" type="ORF">BRAA02T06411Z</name>
    <name evidence="2" type="ORF">BRAPAZ1V2_A02P18500.2</name>
</gene>
<name>A0A3P6AE04_BRACM</name>
<evidence type="ECO:0000313" key="2">
    <source>
        <dbReference type="EMBL" id="CAG7892898.1"/>
    </source>
</evidence>